<keyword evidence="2" id="KW-1185">Reference proteome</keyword>
<dbReference type="EMBL" id="CAMGYJ010000011">
    <property type="protein sequence ID" value="CAI0557785.1"/>
    <property type="molecule type" value="Genomic_DNA"/>
</dbReference>
<organism evidence="1 2">
    <name type="scientific">Linum tenue</name>
    <dbReference type="NCBI Taxonomy" id="586396"/>
    <lineage>
        <taxon>Eukaryota</taxon>
        <taxon>Viridiplantae</taxon>
        <taxon>Streptophyta</taxon>
        <taxon>Embryophyta</taxon>
        <taxon>Tracheophyta</taxon>
        <taxon>Spermatophyta</taxon>
        <taxon>Magnoliopsida</taxon>
        <taxon>eudicotyledons</taxon>
        <taxon>Gunneridae</taxon>
        <taxon>Pentapetalae</taxon>
        <taxon>rosids</taxon>
        <taxon>fabids</taxon>
        <taxon>Malpighiales</taxon>
        <taxon>Linaceae</taxon>
        <taxon>Linum</taxon>
    </lineage>
</organism>
<dbReference type="Proteomes" id="UP001154282">
    <property type="component" value="Unassembled WGS sequence"/>
</dbReference>
<reference evidence="1" key="1">
    <citation type="submission" date="2022-08" db="EMBL/GenBank/DDBJ databases">
        <authorList>
            <person name="Gutierrez-Valencia J."/>
        </authorList>
    </citation>
    <scope>NUCLEOTIDE SEQUENCE</scope>
</reference>
<dbReference type="AlphaFoldDB" id="A0AAV0RJG1"/>
<proteinExistence type="predicted"/>
<accession>A0AAV0RJG1</accession>
<feature type="non-terminal residue" evidence="1">
    <location>
        <position position="1"/>
    </location>
</feature>
<sequence>SGLLATGGDKLFCHSWPLWSLVEEFVPSSGKSLD</sequence>
<evidence type="ECO:0000313" key="2">
    <source>
        <dbReference type="Proteomes" id="UP001154282"/>
    </source>
</evidence>
<name>A0AAV0RJG1_9ROSI</name>
<protein>
    <submittedName>
        <fullName evidence="1">Uncharacterized protein</fullName>
    </submittedName>
</protein>
<gene>
    <name evidence="1" type="ORF">LITE_LOCUS48484</name>
</gene>
<comment type="caution">
    <text evidence="1">The sequence shown here is derived from an EMBL/GenBank/DDBJ whole genome shotgun (WGS) entry which is preliminary data.</text>
</comment>
<evidence type="ECO:0000313" key="1">
    <source>
        <dbReference type="EMBL" id="CAI0557785.1"/>
    </source>
</evidence>